<evidence type="ECO:0000256" key="1">
    <source>
        <dbReference type="SAM" id="MobiDB-lite"/>
    </source>
</evidence>
<name>A0A8H7ARM2_9EURO</name>
<sequence>MLDKHPDQASGYCCGKSSIIGEHVIGGTSLLEAKDRQVVENLTETRREGIRARDTLASEPCCSGTCKGAGKSNEARQTGESFDALDDHWRNDASKPINLEYDVL</sequence>
<dbReference type="AlphaFoldDB" id="A0A8H7ARM2"/>
<evidence type="ECO:0000313" key="3">
    <source>
        <dbReference type="Proteomes" id="UP000606974"/>
    </source>
</evidence>
<organism evidence="2 3">
    <name type="scientific">Endocarpon pusillum</name>
    <dbReference type="NCBI Taxonomy" id="364733"/>
    <lineage>
        <taxon>Eukaryota</taxon>
        <taxon>Fungi</taxon>
        <taxon>Dikarya</taxon>
        <taxon>Ascomycota</taxon>
        <taxon>Pezizomycotina</taxon>
        <taxon>Eurotiomycetes</taxon>
        <taxon>Chaetothyriomycetidae</taxon>
        <taxon>Verrucariales</taxon>
        <taxon>Verrucariaceae</taxon>
        <taxon>Endocarpon</taxon>
    </lineage>
</organism>
<keyword evidence="3" id="KW-1185">Reference proteome</keyword>
<feature type="region of interest" description="Disordered" evidence="1">
    <location>
        <begin position="68"/>
        <end position="87"/>
    </location>
</feature>
<accession>A0A8H7ARM2</accession>
<dbReference type="Proteomes" id="UP000606974">
    <property type="component" value="Unassembled WGS sequence"/>
</dbReference>
<protein>
    <submittedName>
        <fullName evidence="2">Uncharacterized protein</fullName>
    </submittedName>
</protein>
<gene>
    <name evidence="2" type="ORF">GJ744_007396</name>
</gene>
<proteinExistence type="predicted"/>
<comment type="caution">
    <text evidence="2">The sequence shown here is derived from an EMBL/GenBank/DDBJ whole genome shotgun (WGS) entry which is preliminary data.</text>
</comment>
<evidence type="ECO:0000313" key="2">
    <source>
        <dbReference type="EMBL" id="KAF7509885.1"/>
    </source>
</evidence>
<reference evidence="2" key="1">
    <citation type="submission" date="2020-02" db="EMBL/GenBank/DDBJ databases">
        <authorList>
            <person name="Palmer J.M."/>
        </authorList>
    </citation>
    <scope>NUCLEOTIDE SEQUENCE</scope>
    <source>
        <strain evidence="2">EPUS1.4</strain>
        <tissue evidence="2">Thallus</tissue>
    </source>
</reference>
<dbReference type="EMBL" id="JAACFV010000036">
    <property type="protein sequence ID" value="KAF7509885.1"/>
    <property type="molecule type" value="Genomic_DNA"/>
</dbReference>